<evidence type="ECO:0000256" key="1">
    <source>
        <dbReference type="SAM" id="MobiDB-lite"/>
    </source>
</evidence>
<dbReference type="InterPro" id="IPR000595">
    <property type="entry name" value="cNMP-bd_dom"/>
</dbReference>
<dbReference type="Gene3D" id="2.60.120.10">
    <property type="entry name" value="Jelly Rolls"/>
    <property type="match status" value="2"/>
</dbReference>
<dbReference type="PRINTS" id="PR00103">
    <property type="entry name" value="CAMPKINASE"/>
</dbReference>
<name>A0A2T7PK06_POMCA</name>
<evidence type="ECO:0000256" key="2">
    <source>
        <dbReference type="SAM" id="SignalP"/>
    </source>
</evidence>
<feature type="signal peptide" evidence="2">
    <location>
        <begin position="1"/>
        <end position="27"/>
    </location>
</feature>
<evidence type="ECO:0000259" key="3">
    <source>
        <dbReference type="PROSITE" id="PS50042"/>
    </source>
</evidence>
<feature type="chain" id="PRO_5015420666" description="Cyclic nucleotide-binding domain-containing protein" evidence="2">
    <location>
        <begin position="28"/>
        <end position="819"/>
    </location>
</feature>
<dbReference type="PANTHER" id="PTHR23011:SF28">
    <property type="entry name" value="CYCLIC NUCLEOTIDE-BINDING DOMAIN CONTAINING PROTEIN"/>
    <property type="match status" value="1"/>
</dbReference>
<dbReference type="InterPro" id="IPR018488">
    <property type="entry name" value="cNMP-bd_CS"/>
</dbReference>
<gene>
    <name evidence="4" type="ORF">C0Q70_04977</name>
</gene>
<keyword evidence="5" id="KW-1185">Reference proteome</keyword>
<dbReference type="AlphaFoldDB" id="A0A2T7PK06"/>
<organism evidence="4 5">
    <name type="scientific">Pomacea canaliculata</name>
    <name type="common">Golden apple snail</name>
    <dbReference type="NCBI Taxonomy" id="400727"/>
    <lineage>
        <taxon>Eukaryota</taxon>
        <taxon>Metazoa</taxon>
        <taxon>Spiralia</taxon>
        <taxon>Lophotrochozoa</taxon>
        <taxon>Mollusca</taxon>
        <taxon>Gastropoda</taxon>
        <taxon>Caenogastropoda</taxon>
        <taxon>Architaenioglossa</taxon>
        <taxon>Ampullarioidea</taxon>
        <taxon>Ampullariidae</taxon>
        <taxon>Pomacea</taxon>
    </lineage>
</organism>
<dbReference type="PROSITE" id="PS50042">
    <property type="entry name" value="CNMP_BINDING_3"/>
    <property type="match status" value="1"/>
</dbReference>
<dbReference type="SUPFAM" id="SSF51206">
    <property type="entry name" value="cAMP-binding domain-like"/>
    <property type="match status" value="2"/>
</dbReference>
<feature type="compositionally biased region" description="Basic and acidic residues" evidence="1">
    <location>
        <begin position="805"/>
        <end position="819"/>
    </location>
</feature>
<dbReference type="STRING" id="400727.A0A2T7PK06"/>
<feature type="region of interest" description="Disordered" evidence="1">
    <location>
        <begin position="666"/>
        <end position="712"/>
    </location>
</feature>
<reference evidence="4 5" key="1">
    <citation type="submission" date="2018-04" db="EMBL/GenBank/DDBJ databases">
        <title>The genome of golden apple snail Pomacea canaliculata provides insight into stress tolerance and invasive adaptation.</title>
        <authorList>
            <person name="Liu C."/>
            <person name="Liu B."/>
            <person name="Ren Y."/>
            <person name="Zhang Y."/>
            <person name="Wang H."/>
            <person name="Li S."/>
            <person name="Jiang F."/>
            <person name="Yin L."/>
            <person name="Zhang G."/>
            <person name="Qian W."/>
            <person name="Fan W."/>
        </authorList>
    </citation>
    <scope>NUCLEOTIDE SEQUENCE [LARGE SCALE GENOMIC DNA]</scope>
    <source>
        <strain evidence="4">SZHN2017</strain>
        <tissue evidence="4">Muscle</tissue>
    </source>
</reference>
<dbReference type="OrthoDB" id="2021138at2759"/>
<dbReference type="InterPro" id="IPR014710">
    <property type="entry name" value="RmlC-like_jellyroll"/>
</dbReference>
<sequence length="819" mass="93255">MMMAAIHYRLLLPALLALFAGADSCDAGGLSEDGRYQMAHIYERVLSLVTKPPADRRDSELEDVVPWFKKKADKLFKDIQNQIIKDIVKNAEFRKCNSDVVIVRQGEKGDEFFIMLSGTATVHINSNLGEEEVEPCTGSSFTRRQSTETTCRANRWIVRCTESTLEVFHVSVPLSFSLPGTGKSFGELALINPESTRNATIIASGVCELLVVSRDLYNKTLHAFQAREFAEKQRFVQDFPLFHKWNARYRKMAAMSLVKIIVKFEDTIVKQGMTVDGLHFVISGELKLRVDPSHHPTQYPQHFPVGDIAELEKEKARELLRKEMNLERHKSSGKKSAYERRSAAPVDKKNSGLRPMDLCLMGAIDTIGDLEMVLGLSTYSQTVVCMEEATIFHLDKRNYDRLVEKKNPQTVDIMRDIVHTKLTLHFSRLSDDSIPLYRYILYTLDEREREMRELQQQQMRARGRQTPGAYNPETEWQIDNLRKGPLVNLYGPGSVFYLIRMKAKERQQRQQREKATPSGNNAYRVAQQPQTNVYGRTPLADNSRFLYEDDTASISDGHIVNIYGYSDNQTFGDNRDYENTQGTTEGREGICSQESDWATSDSALSNLEQRLLQWHSSLDSTGNQGTAGLGVGPPLNVAPVVVPGGLAVSSFSRTFHSVVKLHRFHADDENRPKPGNKVYVRGRDKGMKLTADLDDPISPEDDKRPKVSPDLSRSPLIRVESQKVQNLKYWQVLAEPASLPAPRPDISAGPLWSHTFSTSFRKPQHQRKHQYTKEEYQALKEELRRRQRAYKSFLPQRSGTKVRIGHRDNSISTPEDYRR</sequence>
<feature type="region of interest" description="Disordered" evidence="1">
    <location>
        <begin position="790"/>
        <end position="819"/>
    </location>
</feature>
<accession>A0A2T7PK06</accession>
<proteinExistence type="predicted"/>
<dbReference type="Proteomes" id="UP000245119">
    <property type="component" value="Linkage Group LG3"/>
</dbReference>
<feature type="domain" description="Cyclic nucleotide-binding" evidence="3">
    <location>
        <begin position="75"/>
        <end position="238"/>
    </location>
</feature>
<evidence type="ECO:0000313" key="4">
    <source>
        <dbReference type="EMBL" id="PVD33717.1"/>
    </source>
</evidence>
<feature type="region of interest" description="Disordered" evidence="1">
    <location>
        <begin position="327"/>
        <end position="347"/>
    </location>
</feature>
<comment type="caution">
    <text evidence="4">The sequence shown here is derived from an EMBL/GenBank/DDBJ whole genome shotgun (WGS) entry which is preliminary data.</text>
</comment>
<dbReference type="CDD" id="cd00038">
    <property type="entry name" value="CAP_ED"/>
    <property type="match status" value="1"/>
</dbReference>
<dbReference type="PANTHER" id="PTHR23011">
    <property type="entry name" value="CYCLIC NUCLEOTIDE-BINDING DOMAIN CONTAINING PROTEIN"/>
    <property type="match status" value="1"/>
</dbReference>
<evidence type="ECO:0000313" key="5">
    <source>
        <dbReference type="Proteomes" id="UP000245119"/>
    </source>
</evidence>
<keyword evidence="2" id="KW-0732">Signal</keyword>
<dbReference type="PROSITE" id="PS00888">
    <property type="entry name" value="CNMP_BINDING_1"/>
    <property type="match status" value="1"/>
</dbReference>
<dbReference type="InterPro" id="IPR018490">
    <property type="entry name" value="cNMP-bd_dom_sf"/>
</dbReference>
<protein>
    <recommendedName>
        <fullName evidence="3">Cyclic nucleotide-binding domain-containing protein</fullName>
    </recommendedName>
</protein>
<dbReference type="EMBL" id="PZQS01000003">
    <property type="protein sequence ID" value="PVD33717.1"/>
    <property type="molecule type" value="Genomic_DNA"/>
</dbReference>